<protein>
    <submittedName>
        <fullName evidence="1">Metallophosphoesterase</fullName>
    </submittedName>
</protein>
<proteinExistence type="predicted"/>
<dbReference type="EMBL" id="AFAR01000108">
    <property type="protein sequence ID" value="EGF28174.1"/>
    <property type="molecule type" value="Genomic_DNA"/>
</dbReference>
<evidence type="ECO:0000313" key="1">
    <source>
        <dbReference type="EMBL" id="EGF28174.1"/>
    </source>
</evidence>
<sequence length="188" mass="20947">MTRIVLMTSNLTGYDIIGNIHGHATQLKSLLVSLGYREHQHGFRRSDRMALFVGDFVDCGPAIGNVISIAWVMVDALAVMGDHEYNAIAFHTHRPGKPSSGKSNEWFWPHSEKNVKQHRATLDQLSTVEMADAIQWFKTLPVALDLDGIRVAHAAWWDEQIAVINRSLDSLGDSLRNSCLSRSEVGVI</sequence>
<dbReference type="PATRIC" id="fig|991778.3.peg.1970"/>
<reference evidence="1 2" key="1">
    <citation type="journal article" date="2013" name="Mar. Genomics">
        <title>Expression of sulfatases in Rhodopirellula baltica and the diversity of sulfatases in the genus Rhodopirellula.</title>
        <authorList>
            <person name="Wegner C.E."/>
            <person name="Richter-Heitmann T."/>
            <person name="Klindworth A."/>
            <person name="Klockow C."/>
            <person name="Richter M."/>
            <person name="Achstetter T."/>
            <person name="Glockner F.O."/>
            <person name="Harder J."/>
        </authorList>
    </citation>
    <scope>NUCLEOTIDE SEQUENCE [LARGE SCALE GENOMIC DNA]</scope>
    <source>
        <strain evidence="1 2">WH47</strain>
    </source>
</reference>
<organism evidence="1 2">
    <name type="scientific">Rhodopirellula baltica WH47</name>
    <dbReference type="NCBI Taxonomy" id="991778"/>
    <lineage>
        <taxon>Bacteria</taxon>
        <taxon>Pseudomonadati</taxon>
        <taxon>Planctomycetota</taxon>
        <taxon>Planctomycetia</taxon>
        <taxon>Pirellulales</taxon>
        <taxon>Pirellulaceae</taxon>
        <taxon>Rhodopirellula</taxon>
    </lineage>
</organism>
<name>F2AQ88_RHOBT</name>
<accession>F2AQ88</accession>
<gene>
    <name evidence="1" type="ORF">RBWH47_04615</name>
</gene>
<dbReference type="GO" id="GO:0016791">
    <property type="term" value="F:phosphatase activity"/>
    <property type="evidence" value="ECO:0007669"/>
    <property type="project" value="TreeGrafter"/>
</dbReference>
<dbReference type="InterPro" id="IPR050126">
    <property type="entry name" value="Ap4A_hydrolase"/>
</dbReference>
<dbReference type="PANTHER" id="PTHR42850:SF7">
    <property type="entry name" value="BIS(5'-NUCLEOSYL)-TETRAPHOSPHATASE PRPE [ASYMMETRICAL]"/>
    <property type="match status" value="1"/>
</dbReference>
<dbReference type="GO" id="GO:0005737">
    <property type="term" value="C:cytoplasm"/>
    <property type="evidence" value="ECO:0007669"/>
    <property type="project" value="TreeGrafter"/>
</dbReference>
<dbReference type="SUPFAM" id="SSF56300">
    <property type="entry name" value="Metallo-dependent phosphatases"/>
    <property type="match status" value="1"/>
</dbReference>
<dbReference type="Gene3D" id="3.60.21.10">
    <property type="match status" value="1"/>
</dbReference>
<dbReference type="PANTHER" id="PTHR42850">
    <property type="entry name" value="METALLOPHOSPHOESTERASE"/>
    <property type="match status" value="1"/>
</dbReference>
<dbReference type="Proteomes" id="UP000006222">
    <property type="component" value="Unassembled WGS sequence"/>
</dbReference>
<comment type="caution">
    <text evidence="1">The sequence shown here is derived from an EMBL/GenBank/DDBJ whole genome shotgun (WGS) entry which is preliminary data.</text>
</comment>
<dbReference type="InterPro" id="IPR029052">
    <property type="entry name" value="Metallo-depent_PP-like"/>
</dbReference>
<evidence type="ECO:0000313" key="2">
    <source>
        <dbReference type="Proteomes" id="UP000006222"/>
    </source>
</evidence>
<dbReference type="AlphaFoldDB" id="F2AQ88"/>